<feature type="compositionally biased region" description="Low complexity" evidence="5">
    <location>
        <begin position="349"/>
        <end position="366"/>
    </location>
</feature>
<keyword evidence="10" id="KW-1185">Reference proteome</keyword>
<gene>
    <name evidence="9" type="ORF">SAMN05660282_01295</name>
</gene>
<dbReference type="RefSeq" id="WP_092285641.1">
    <property type="nucleotide sequence ID" value="NZ_FOPJ01000007.1"/>
</dbReference>
<evidence type="ECO:0000259" key="8">
    <source>
        <dbReference type="PROSITE" id="PS50847"/>
    </source>
</evidence>
<keyword evidence="6" id="KW-1133">Transmembrane helix</keyword>
<evidence type="ECO:0000256" key="2">
    <source>
        <dbReference type="ARBA" id="ARBA00022525"/>
    </source>
</evidence>
<feature type="domain" description="Gram-positive cocci surface proteins LPxTG" evidence="8">
    <location>
        <begin position="371"/>
        <end position="405"/>
    </location>
</feature>
<proteinExistence type="predicted"/>
<feature type="transmembrane region" description="Helical" evidence="6">
    <location>
        <begin position="380"/>
        <end position="400"/>
    </location>
</feature>
<dbReference type="OrthoDB" id="3224361at2"/>
<evidence type="ECO:0000256" key="4">
    <source>
        <dbReference type="ARBA" id="ARBA00023088"/>
    </source>
</evidence>
<keyword evidence="3 7" id="KW-0732">Signal</keyword>
<evidence type="ECO:0000256" key="7">
    <source>
        <dbReference type="SAM" id="SignalP"/>
    </source>
</evidence>
<evidence type="ECO:0000256" key="1">
    <source>
        <dbReference type="ARBA" id="ARBA00022512"/>
    </source>
</evidence>
<reference evidence="9 10" key="1">
    <citation type="submission" date="2016-10" db="EMBL/GenBank/DDBJ databases">
        <authorList>
            <person name="de Groot N.N."/>
        </authorList>
    </citation>
    <scope>NUCLEOTIDE SEQUENCE [LARGE SCALE GENOMIC DNA]</scope>
    <source>
        <strain>J11</strain>
        <strain evidence="10">PG 39</strain>
    </source>
</reference>
<feature type="region of interest" description="Disordered" evidence="5">
    <location>
        <begin position="266"/>
        <end position="310"/>
    </location>
</feature>
<keyword evidence="1" id="KW-0134">Cell wall</keyword>
<name>A0A1I2T0I0_9CORY</name>
<evidence type="ECO:0000256" key="6">
    <source>
        <dbReference type="SAM" id="Phobius"/>
    </source>
</evidence>
<accession>A0A1I2T0I0</accession>
<evidence type="ECO:0000256" key="5">
    <source>
        <dbReference type="SAM" id="MobiDB-lite"/>
    </source>
</evidence>
<dbReference type="EMBL" id="FOPJ01000007">
    <property type="protein sequence ID" value="SFG58524.1"/>
    <property type="molecule type" value="Genomic_DNA"/>
</dbReference>
<evidence type="ECO:0000313" key="9">
    <source>
        <dbReference type="EMBL" id="SFG58524.1"/>
    </source>
</evidence>
<feature type="compositionally biased region" description="Low complexity" evidence="5">
    <location>
        <begin position="266"/>
        <end position="306"/>
    </location>
</feature>
<dbReference type="Proteomes" id="UP000199065">
    <property type="component" value="Unassembled WGS sequence"/>
</dbReference>
<organism evidence="9 10">
    <name type="scientific">Corynebacterium spheniscorum</name>
    <dbReference type="NCBI Taxonomy" id="185761"/>
    <lineage>
        <taxon>Bacteria</taxon>
        <taxon>Bacillati</taxon>
        <taxon>Actinomycetota</taxon>
        <taxon>Actinomycetes</taxon>
        <taxon>Mycobacteriales</taxon>
        <taxon>Corynebacteriaceae</taxon>
        <taxon>Corynebacterium</taxon>
    </lineage>
</organism>
<protein>
    <submittedName>
        <fullName evidence="9">Ig-like domain (Group 4)</fullName>
    </submittedName>
</protein>
<dbReference type="PROSITE" id="PS50847">
    <property type="entry name" value="GRAM_POS_ANCHORING"/>
    <property type="match status" value="1"/>
</dbReference>
<evidence type="ECO:0000256" key="3">
    <source>
        <dbReference type="ARBA" id="ARBA00022729"/>
    </source>
</evidence>
<feature type="chain" id="PRO_5011452957" evidence="7">
    <location>
        <begin position="28"/>
        <end position="405"/>
    </location>
</feature>
<dbReference type="InterPro" id="IPR019931">
    <property type="entry name" value="LPXTG_anchor"/>
</dbReference>
<feature type="signal peptide" evidence="7">
    <location>
        <begin position="1"/>
        <end position="27"/>
    </location>
</feature>
<keyword evidence="4" id="KW-0572">Peptidoglycan-anchor</keyword>
<dbReference type="InterPro" id="IPR011081">
    <property type="entry name" value="Big_4"/>
</dbReference>
<keyword evidence="2" id="KW-0964">Secreted</keyword>
<feature type="region of interest" description="Disordered" evidence="5">
    <location>
        <begin position="325"/>
        <end position="373"/>
    </location>
</feature>
<dbReference type="AlphaFoldDB" id="A0A1I2T0I0"/>
<keyword evidence="6" id="KW-0472">Membrane</keyword>
<sequence length="405" mass="42089">MGYAIRKATATLAVAALSFTAAPYALAQDEEPTLAEPVSLVEPEAPATALVGPFCGSKPLVNPPAMPTEMPFLMSDGTTKTYPVKIIKNMGGDELTADEWQSWVQDPIPADKLWGLDRTSEGIKFEIVQPGDPADGKSSPWYYVRWNRLLAMQQTPVNETTTVGKAPKLPETVNVNFATDLQASGLPQARECADPTATGRKDVKVTWDAIPDGALDQPGTFELRGTITVDGKQWSRLGTNGAWGYPDGYSGDYGFDAVATVTVVNPPTTSTPAPTTSTETGTALPTTTESSTTAPVEPEETTTPAPGFDAGSLILPGLALGSMALGSSGSSNGSAQPAPAPTPNPAPNADPSKPAKGAQPAQQQPKRTGTLANTGANSTLTLAIASMLSVAGLTVLLAALRRRNT</sequence>
<feature type="compositionally biased region" description="Low complexity" evidence="5">
    <location>
        <begin position="325"/>
        <end position="337"/>
    </location>
</feature>
<evidence type="ECO:0000313" key="10">
    <source>
        <dbReference type="Proteomes" id="UP000199065"/>
    </source>
</evidence>
<keyword evidence="6" id="KW-0812">Transmembrane</keyword>
<dbReference type="Pfam" id="PF07532">
    <property type="entry name" value="Big_4"/>
    <property type="match status" value="1"/>
</dbReference>
<feature type="compositionally biased region" description="Pro residues" evidence="5">
    <location>
        <begin position="338"/>
        <end position="348"/>
    </location>
</feature>